<sequence length="816" mass="87852">MTSSLQLSTIVGSSSSSSMASVSAGNVPVPPFRLEAGNFNLWKGIVLPNLAGAGLHRHLDATAVVPAKTITEGDGDKAVTIPNPQYDNWWTQDQRLIGLLLGSMEPNIANQLIGCQTAAAVWTGVHDLYGAQSRANVRYIRRQLVTTRKEDLSAAAYMQKMKGYAEAMAAAGAPITDDELVDYIVIGLGSAYNPITAPHSRGSAASVPYATFYADILSFESLQAQQAQNEGWSSSVNAAMRPNPTVPSGGFPRLNGGDNQQGQPRQGGNTGGYGRNEGSGYGRNDGGSYGRNDGGGYGRNDGGGYGRNDGSRNGGNGGGWNNGRNGGQQQRRWRPKCQICGNWGHVAKDCRNRFDANFQPPQQKSGNAATTNYNNNPWIMDSGMTNHLTNELARLQAYERYGGKDQAQVANGAVDVSTLEQAIRFPSDEPVTSEPVRNYDLSYLSTDPSVPSVVSPQVPDGSSLESADGVAIDSSAPVHAVIDVHGASMHAQEPNSASEPLSGIGEPSRPPASSAPASGQPTSPSAASPAAATSSADPTVNQHAMITRHRDQTRREKTYTDGTVRYDPRRRAFFAAPTSHRDALREPAWQSAMSAEFDALQQNGTWILVPRPSGVNVVGSKWNFKTKHRPDGSIDKHKARLVARGFTQQHGIDYGDTFSPVVKAATVRIILSLAVSRGWCLRQVDVSNAFLHGFLAEDVYMQQPPGFEDSRYPSHVCKLQRSIYGLKQSPRAWYARLSQLLYRLGFSSSKADTSLFFYSRAGVHIFMLVYVDDIVIAGSTPEVVDVLVRALSSNFPIKDLGQLEYFLGLEATYKGG</sequence>
<keyword evidence="5" id="KW-1185">Reference proteome</keyword>
<gene>
    <name evidence="4" type="ORF">QYE76_061851</name>
</gene>
<dbReference type="Pfam" id="PF14223">
    <property type="entry name" value="Retrotran_gag_2"/>
    <property type="match status" value="1"/>
</dbReference>
<evidence type="ECO:0000259" key="3">
    <source>
        <dbReference type="PROSITE" id="PS50158"/>
    </source>
</evidence>
<feature type="compositionally biased region" description="Low complexity" evidence="2">
    <location>
        <begin position="445"/>
        <end position="463"/>
    </location>
</feature>
<feature type="compositionally biased region" description="Gly residues" evidence="2">
    <location>
        <begin position="268"/>
        <end position="326"/>
    </location>
</feature>
<dbReference type="EMBL" id="JAUUTY010000004">
    <property type="protein sequence ID" value="KAK1644046.1"/>
    <property type="molecule type" value="Genomic_DNA"/>
</dbReference>
<dbReference type="Proteomes" id="UP001231189">
    <property type="component" value="Unassembled WGS sequence"/>
</dbReference>
<feature type="region of interest" description="Disordered" evidence="2">
    <location>
        <begin position="444"/>
        <end position="468"/>
    </location>
</feature>
<feature type="compositionally biased region" description="Basic and acidic residues" evidence="2">
    <location>
        <begin position="548"/>
        <end position="562"/>
    </location>
</feature>
<keyword evidence="1" id="KW-0862">Zinc</keyword>
<protein>
    <recommendedName>
        <fullName evidence="3">CCHC-type domain-containing protein</fullName>
    </recommendedName>
</protein>
<evidence type="ECO:0000256" key="2">
    <source>
        <dbReference type="SAM" id="MobiDB-lite"/>
    </source>
</evidence>
<keyword evidence="1" id="KW-0863">Zinc-finger</keyword>
<feature type="domain" description="CCHC-type" evidence="3">
    <location>
        <begin position="336"/>
        <end position="352"/>
    </location>
</feature>
<evidence type="ECO:0000313" key="4">
    <source>
        <dbReference type="EMBL" id="KAK1644046.1"/>
    </source>
</evidence>
<dbReference type="InterPro" id="IPR036875">
    <property type="entry name" value="Znf_CCHC_sf"/>
</dbReference>
<evidence type="ECO:0000313" key="5">
    <source>
        <dbReference type="Proteomes" id="UP001231189"/>
    </source>
</evidence>
<dbReference type="SUPFAM" id="SSF56672">
    <property type="entry name" value="DNA/RNA polymerases"/>
    <property type="match status" value="1"/>
</dbReference>
<feature type="compositionally biased region" description="Low complexity" evidence="2">
    <location>
        <begin position="511"/>
        <end position="539"/>
    </location>
</feature>
<dbReference type="PANTHER" id="PTHR47481:SF31">
    <property type="entry name" value="OS01G0873500 PROTEIN"/>
    <property type="match status" value="1"/>
</dbReference>
<dbReference type="InterPro" id="IPR013103">
    <property type="entry name" value="RVT_2"/>
</dbReference>
<dbReference type="Pfam" id="PF07727">
    <property type="entry name" value="RVT_2"/>
    <property type="match status" value="1"/>
</dbReference>
<dbReference type="InterPro" id="IPR043502">
    <property type="entry name" value="DNA/RNA_pol_sf"/>
</dbReference>
<reference evidence="4" key="1">
    <citation type="submission" date="2023-07" db="EMBL/GenBank/DDBJ databases">
        <title>A chromosome-level genome assembly of Lolium multiflorum.</title>
        <authorList>
            <person name="Chen Y."/>
            <person name="Copetti D."/>
            <person name="Kolliker R."/>
            <person name="Studer B."/>
        </authorList>
    </citation>
    <scope>NUCLEOTIDE SEQUENCE</scope>
    <source>
        <strain evidence="4">02402/16</strain>
        <tissue evidence="4">Leaf</tissue>
    </source>
</reference>
<name>A0AAD8S1K1_LOLMU</name>
<feature type="region of interest" description="Disordered" evidence="2">
    <location>
        <begin position="233"/>
        <end position="331"/>
    </location>
</feature>
<dbReference type="AlphaFoldDB" id="A0AAD8S1K1"/>
<comment type="caution">
    <text evidence="4">The sequence shown here is derived from an EMBL/GenBank/DDBJ whole genome shotgun (WGS) entry which is preliminary data.</text>
</comment>
<evidence type="ECO:0000256" key="1">
    <source>
        <dbReference type="PROSITE-ProRule" id="PRU00047"/>
    </source>
</evidence>
<dbReference type="GO" id="GO:0008270">
    <property type="term" value="F:zinc ion binding"/>
    <property type="evidence" value="ECO:0007669"/>
    <property type="project" value="UniProtKB-KW"/>
</dbReference>
<proteinExistence type="predicted"/>
<keyword evidence="1" id="KW-0479">Metal-binding</keyword>
<dbReference type="PANTHER" id="PTHR47481">
    <property type="match status" value="1"/>
</dbReference>
<organism evidence="4 5">
    <name type="scientific">Lolium multiflorum</name>
    <name type="common">Italian ryegrass</name>
    <name type="synonym">Lolium perenne subsp. multiflorum</name>
    <dbReference type="NCBI Taxonomy" id="4521"/>
    <lineage>
        <taxon>Eukaryota</taxon>
        <taxon>Viridiplantae</taxon>
        <taxon>Streptophyta</taxon>
        <taxon>Embryophyta</taxon>
        <taxon>Tracheophyta</taxon>
        <taxon>Spermatophyta</taxon>
        <taxon>Magnoliopsida</taxon>
        <taxon>Liliopsida</taxon>
        <taxon>Poales</taxon>
        <taxon>Poaceae</taxon>
        <taxon>BOP clade</taxon>
        <taxon>Pooideae</taxon>
        <taxon>Poodae</taxon>
        <taxon>Poeae</taxon>
        <taxon>Poeae Chloroplast Group 2 (Poeae type)</taxon>
        <taxon>Loliodinae</taxon>
        <taxon>Loliinae</taxon>
        <taxon>Lolium</taxon>
    </lineage>
</organism>
<dbReference type="SUPFAM" id="SSF57756">
    <property type="entry name" value="Retrovirus zinc finger-like domains"/>
    <property type="match status" value="1"/>
</dbReference>
<dbReference type="InterPro" id="IPR001878">
    <property type="entry name" value="Znf_CCHC"/>
</dbReference>
<accession>A0AAD8S1K1</accession>
<feature type="region of interest" description="Disordered" evidence="2">
    <location>
        <begin position="490"/>
        <end position="562"/>
    </location>
</feature>
<feature type="compositionally biased region" description="Low complexity" evidence="2">
    <location>
        <begin position="255"/>
        <end position="267"/>
    </location>
</feature>
<dbReference type="PROSITE" id="PS50158">
    <property type="entry name" value="ZF_CCHC"/>
    <property type="match status" value="1"/>
</dbReference>
<dbReference type="GO" id="GO:0003676">
    <property type="term" value="F:nucleic acid binding"/>
    <property type="evidence" value="ECO:0007669"/>
    <property type="project" value="InterPro"/>
</dbReference>